<keyword evidence="3" id="KW-1185">Reference proteome</keyword>
<feature type="region of interest" description="Disordered" evidence="1">
    <location>
        <begin position="131"/>
        <end position="152"/>
    </location>
</feature>
<evidence type="ECO:0000313" key="3">
    <source>
        <dbReference type="Proteomes" id="UP000774617"/>
    </source>
</evidence>
<evidence type="ECO:0000256" key="1">
    <source>
        <dbReference type="SAM" id="MobiDB-lite"/>
    </source>
</evidence>
<gene>
    <name evidence="2" type="ORF">B0J12DRAFT_372357</name>
</gene>
<protein>
    <submittedName>
        <fullName evidence="2">Uncharacterized protein</fullName>
    </submittedName>
</protein>
<feature type="compositionally biased region" description="Polar residues" evidence="1">
    <location>
        <begin position="16"/>
        <end position="25"/>
    </location>
</feature>
<sequence length="210" mass="23525">MTWPDRKESTGRRTQNEANIKSSSVEYKDQAAKPPPQTPLPHKKRRGRPRKNREDTPLEKTVVAREARQDSQGAATDSQPGPEESCQVKDGAGDTSLYVMPPRVQVSYDALTPRGLAEFLQGDLHVNSLTTRSTNSQQSPSREDHGADGTLAGKYEPFDWHWDRPLPDLVTGEVLSRTGPLMQEDGKTFFWDIKNAKWQPAGDGQRETEE</sequence>
<feature type="compositionally biased region" description="Basic and acidic residues" evidence="1">
    <location>
        <begin position="52"/>
        <end position="69"/>
    </location>
</feature>
<feature type="compositionally biased region" description="Polar residues" evidence="1">
    <location>
        <begin position="131"/>
        <end position="140"/>
    </location>
</feature>
<accession>A0ABQ8GN15</accession>
<feature type="compositionally biased region" description="Polar residues" evidence="1">
    <location>
        <begin position="70"/>
        <end position="79"/>
    </location>
</feature>
<comment type="caution">
    <text evidence="2">The sequence shown here is derived from an EMBL/GenBank/DDBJ whole genome shotgun (WGS) entry which is preliminary data.</text>
</comment>
<feature type="compositionally biased region" description="Basic residues" evidence="1">
    <location>
        <begin position="41"/>
        <end position="51"/>
    </location>
</feature>
<organism evidence="2 3">
    <name type="scientific">Macrophomina phaseolina</name>
    <dbReference type="NCBI Taxonomy" id="35725"/>
    <lineage>
        <taxon>Eukaryota</taxon>
        <taxon>Fungi</taxon>
        <taxon>Dikarya</taxon>
        <taxon>Ascomycota</taxon>
        <taxon>Pezizomycotina</taxon>
        <taxon>Dothideomycetes</taxon>
        <taxon>Dothideomycetes incertae sedis</taxon>
        <taxon>Botryosphaeriales</taxon>
        <taxon>Botryosphaeriaceae</taxon>
        <taxon>Macrophomina</taxon>
    </lineage>
</organism>
<reference evidence="2 3" key="1">
    <citation type="journal article" date="2021" name="Nat. Commun.">
        <title>Genetic determinants of endophytism in the Arabidopsis root mycobiome.</title>
        <authorList>
            <person name="Mesny F."/>
            <person name="Miyauchi S."/>
            <person name="Thiergart T."/>
            <person name="Pickel B."/>
            <person name="Atanasova L."/>
            <person name="Karlsson M."/>
            <person name="Huettel B."/>
            <person name="Barry K.W."/>
            <person name="Haridas S."/>
            <person name="Chen C."/>
            <person name="Bauer D."/>
            <person name="Andreopoulos W."/>
            <person name="Pangilinan J."/>
            <person name="LaButti K."/>
            <person name="Riley R."/>
            <person name="Lipzen A."/>
            <person name="Clum A."/>
            <person name="Drula E."/>
            <person name="Henrissat B."/>
            <person name="Kohler A."/>
            <person name="Grigoriev I.V."/>
            <person name="Martin F.M."/>
            <person name="Hacquard S."/>
        </authorList>
    </citation>
    <scope>NUCLEOTIDE SEQUENCE [LARGE SCALE GENOMIC DNA]</scope>
    <source>
        <strain evidence="2 3">MPI-SDFR-AT-0080</strain>
    </source>
</reference>
<proteinExistence type="predicted"/>
<feature type="compositionally biased region" description="Basic and acidic residues" evidence="1">
    <location>
        <begin position="1"/>
        <end position="15"/>
    </location>
</feature>
<dbReference type="EMBL" id="JAGTJR010000006">
    <property type="protein sequence ID" value="KAH7058758.1"/>
    <property type="molecule type" value="Genomic_DNA"/>
</dbReference>
<dbReference type="Proteomes" id="UP000774617">
    <property type="component" value="Unassembled WGS sequence"/>
</dbReference>
<name>A0ABQ8GN15_9PEZI</name>
<evidence type="ECO:0000313" key="2">
    <source>
        <dbReference type="EMBL" id="KAH7058758.1"/>
    </source>
</evidence>
<feature type="region of interest" description="Disordered" evidence="1">
    <location>
        <begin position="1"/>
        <end position="99"/>
    </location>
</feature>